<name>A0ABQ5BBR6_9ASTR</name>
<evidence type="ECO:0000313" key="2">
    <source>
        <dbReference type="Proteomes" id="UP001151760"/>
    </source>
</evidence>
<reference evidence="1" key="1">
    <citation type="journal article" date="2022" name="Int. J. Mol. Sci.">
        <title>Draft Genome of Tanacetum Coccineum: Genomic Comparison of Closely Related Tanacetum-Family Plants.</title>
        <authorList>
            <person name="Yamashiro T."/>
            <person name="Shiraishi A."/>
            <person name="Nakayama K."/>
            <person name="Satake H."/>
        </authorList>
    </citation>
    <scope>NUCLEOTIDE SEQUENCE</scope>
</reference>
<dbReference type="EMBL" id="BQNB010013076">
    <property type="protein sequence ID" value="GJT11552.1"/>
    <property type="molecule type" value="Genomic_DNA"/>
</dbReference>
<proteinExistence type="predicted"/>
<dbReference type="Proteomes" id="UP001151760">
    <property type="component" value="Unassembled WGS sequence"/>
</dbReference>
<reference evidence="1" key="2">
    <citation type="submission" date="2022-01" db="EMBL/GenBank/DDBJ databases">
        <authorList>
            <person name="Yamashiro T."/>
            <person name="Shiraishi A."/>
            <person name="Satake H."/>
            <person name="Nakayama K."/>
        </authorList>
    </citation>
    <scope>NUCLEOTIDE SEQUENCE</scope>
</reference>
<sequence>MSSTPLFKDARVKVRDTEEDIKWVPTPMKTGIHSVRDLISMYSRGSVDTERAGHRQRGLYEHIREIREVAEFEEQREEQCRESRCAFRECGYGDSRIGYICEEVYLRDGVNIVQAVSFCTCDRSTYDDTLSPQGSNLRSNQLVPLEETRCRDHRGYSGLSGHGRSSGWIYAVGLVINSPRLGTCCEIYTSTPDVERVFSTGYEILSVSRDVYQYFISVGIKFAYTNMRLLHMTESPSEDIWCVFAVDEIKKARSSAQLGIEEHKASGVETTQALRL</sequence>
<gene>
    <name evidence="1" type="ORF">Tco_0858594</name>
</gene>
<evidence type="ECO:0000313" key="1">
    <source>
        <dbReference type="EMBL" id="GJT11552.1"/>
    </source>
</evidence>
<organism evidence="1 2">
    <name type="scientific">Tanacetum coccineum</name>
    <dbReference type="NCBI Taxonomy" id="301880"/>
    <lineage>
        <taxon>Eukaryota</taxon>
        <taxon>Viridiplantae</taxon>
        <taxon>Streptophyta</taxon>
        <taxon>Embryophyta</taxon>
        <taxon>Tracheophyta</taxon>
        <taxon>Spermatophyta</taxon>
        <taxon>Magnoliopsida</taxon>
        <taxon>eudicotyledons</taxon>
        <taxon>Gunneridae</taxon>
        <taxon>Pentapetalae</taxon>
        <taxon>asterids</taxon>
        <taxon>campanulids</taxon>
        <taxon>Asterales</taxon>
        <taxon>Asteraceae</taxon>
        <taxon>Asteroideae</taxon>
        <taxon>Anthemideae</taxon>
        <taxon>Anthemidinae</taxon>
        <taxon>Tanacetum</taxon>
    </lineage>
</organism>
<comment type="caution">
    <text evidence="1">The sequence shown here is derived from an EMBL/GenBank/DDBJ whole genome shotgun (WGS) entry which is preliminary data.</text>
</comment>
<protein>
    <submittedName>
        <fullName evidence="1">Uncharacterized protein</fullName>
    </submittedName>
</protein>
<accession>A0ABQ5BBR6</accession>
<keyword evidence="2" id="KW-1185">Reference proteome</keyword>